<sequence length="73" mass="8461">MENIVLDTNCLIISLARESIYYPVWRDFFAGKYVLCYTNEIFAEYGEILARKMGEEIAANDFPKVDVIGIEKF</sequence>
<evidence type="ECO:0000313" key="1">
    <source>
        <dbReference type="EMBL" id="KAA4537703.1"/>
    </source>
</evidence>
<dbReference type="Proteomes" id="UP000478493">
    <property type="component" value="Unassembled WGS sequence"/>
</dbReference>
<gene>
    <name evidence="1" type="ORF">F3B85_10630</name>
</gene>
<reference evidence="1 2" key="1">
    <citation type="journal article" date="2019" name="Nat. Med.">
        <title>A library of human gut bacterial isolates paired with longitudinal multiomics data enables mechanistic microbiome research.</title>
        <authorList>
            <person name="Poyet M."/>
            <person name="Groussin M."/>
            <person name="Gibbons S.M."/>
            <person name="Avila-Pacheco J."/>
            <person name="Jiang X."/>
            <person name="Kearney S.M."/>
            <person name="Perrotta A.R."/>
            <person name="Berdy B."/>
            <person name="Zhao S."/>
            <person name="Lieberman T.D."/>
            <person name="Swanson P.K."/>
            <person name="Smith M."/>
            <person name="Roesemann S."/>
            <person name="Alexander J.E."/>
            <person name="Rich S.A."/>
            <person name="Livny J."/>
            <person name="Vlamakis H."/>
            <person name="Clish C."/>
            <person name="Bullock K."/>
            <person name="Deik A."/>
            <person name="Scott J."/>
            <person name="Pierce K.A."/>
            <person name="Xavier R.J."/>
            <person name="Alm E.J."/>
        </authorList>
    </citation>
    <scope>NUCLEOTIDE SEQUENCE [LARGE SCALE GENOMIC DNA]</scope>
    <source>
        <strain evidence="1 2">BIOML-A41</strain>
    </source>
</reference>
<proteinExistence type="predicted"/>
<protein>
    <submittedName>
        <fullName evidence="1">PIN domain-containing protein</fullName>
    </submittedName>
</protein>
<comment type="caution">
    <text evidence="1">The sequence shown here is derived from an EMBL/GenBank/DDBJ whole genome shotgun (WGS) entry which is preliminary data.</text>
</comment>
<dbReference type="SUPFAM" id="SSF88723">
    <property type="entry name" value="PIN domain-like"/>
    <property type="match status" value="1"/>
</dbReference>
<accession>A0A5M5M699</accession>
<organism evidence="1 2">
    <name type="scientific">Bacteroides ovatus</name>
    <dbReference type="NCBI Taxonomy" id="28116"/>
    <lineage>
        <taxon>Bacteria</taxon>
        <taxon>Pseudomonadati</taxon>
        <taxon>Bacteroidota</taxon>
        <taxon>Bacteroidia</taxon>
        <taxon>Bacteroidales</taxon>
        <taxon>Bacteroidaceae</taxon>
        <taxon>Bacteroides</taxon>
    </lineage>
</organism>
<dbReference type="EMBL" id="VWGP01000006">
    <property type="protein sequence ID" value="KAA4537703.1"/>
    <property type="molecule type" value="Genomic_DNA"/>
</dbReference>
<name>A0A5M5M699_BACOV</name>
<dbReference type="AlphaFoldDB" id="A0A5M5M699"/>
<dbReference type="InterPro" id="IPR029060">
    <property type="entry name" value="PIN-like_dom_sf"/>
</dbReference>
<evidence type="ECO:0000313" key="2">
    <source>
        <dbReference type="Proteomes" id="UP000478493"/>
    </source>
</evidence>